<accession>A0A285D7W4</accession>
<dbReference type="GO" id="GO:0043937">
    <property type="term" value="P:regulation of sporulation"/>
    <property type="evidence" value="ECO:0007669"/>
    <property type="project" value="InterPro"/>
</dbReference>
<dbReference type="Gene3D" id="4.10.280.10">
    <property type="entry name" value="Helix-loop-helix DNA-binding domain"/>
    <property type="match status" value="1"/>
</dbReference>
<name>A0A285D7W4_9BACI</name>
<dbReference type="InterPro" id="IPR037208">
    <property type="entry name" value="Spo0E-like_sf"/>
</dbReference>
<evidence type="ECO:0000313" key="2">
    <source>
        <dbReference type="Proteomes" id="UP000219546"/>
    </source>
</evidence>
<evidence type="ECO:0000313" key="1">
    <source>
        <dbReference type="EMBL" id="SNX75446.1"/>
    </source>
</evidence>
<keyword evidence="2" id="KW-1185">Reference proteome</keyword>
<reference evidence="1 2" key="1">
    <citation type="submission" date="2017-08" db="EMBL/GenBank/DDBJ databases">
        <authorList>
            <person name="de Groot N.N."/>
        </authorList>
    </citation>
    <scope>NUCLEOTIDE SEQUENCE [LARGE SCALE GENOMIC DNA]</scope>
    <source>
        <strain evidence="1 2">JC228</strain>
    </source>
</reference>
<organism evidence="1 2">
    <name type="scientific">Bacillus oleivorans</name>
    <dbReference type="NCBI Taxonomy" id="1448271"/>
    <lineage>
        <taxon>Bacteria</taxon>
        <taxon>Bacillati</taxon>
        <taxon>Bacillota</taxon>
        <taxon>Bacilli</taxon>
        <taxon>Bacillales</taxon>
        <taxon>Bacillaceae</taxon>
        <taxon>Bacillus</taxon>
    </lineage>
</organism>
<dbReference type="InterPro" id="IPR018540">
    <property type="entry name" value="Spo0E-like"/>
</dbReference>
<gene>
    <name evidence="1" type="ORF">SAMN05877753_11289</name>
</gene>
<dbReference type="AlphaFoldDB" id="A0A285D7W4"/>
<sequence>MNMLYTREYIYSLILQFITERVFIVVNESLIAAIEQKREELVQIVSEKGFSSSLTVKHSQELDALLNQYYYIYQQPYDKPLKNKYIAKK</sequence>
<dbReference type="EMBL" id="OAOP01000012">
    <property type="protein sequence ID" value="SNX75446.1"/>
    <property type="molecule type" value="Genomic_DNA"/>
</dbReference>
<protein>
    <submittedName>
        <fullName evidence="1">Spo0E like sporulation regulatory protein</fullName>
    </submittedName>
</protein>
<dbReference type="Proteomes" id="UP000219546">
    <property type="component" value="Unassembled WGS sequence"/>
</dbReference>
<dbReference type="GO" id="GO:0046983">
    <property type="term" value="F:protein dimerization activity"/>
    <property type="evidence" value="ECO:0007669"/>
    <property type="project" value="InterPro"/>
</dbReference>
<dbReference type="Pfam" id="PF09388">
    <property type="entry name" value="SpoOE-like"/>
    <property type="match status" value="1"/>
</dbReference>
<dbReference type="SUPFAM" id="SSF140500">
    <property type="entry name" value="BAS1536-like"/>
    <property type="match status" value="1"/>
</dbReference>
<dbReference type="InterPro" id="IPR036638">
    <property type="entry name" value="HLH_DNA-bd_sf"/>
</dbReference>
<proteinExistence type="predicted"/>